<dbReference type="Gene3D" id="3.40.50.850">
    <property type="entry name" value="Isochorismatase-like"/>
    <property type="match status" value="1"/>
</dbReference>
<dbReference type="CDD" id="cd00431">
    <property type="entry name" value="cysteine_hydrolases"/>
    <property type="match status" value="1"/>
</dbReference>
<evidence type="ECO:0000259" key="2">
    <source>
        <dbReference type="Pfam" id="PF00857"/>
    </source>
</evidence>
<dbReference type="PANTHER" id="PTHR43540:SF6">
    <property type="entry name" value="ISOCHORISMATASE-LIKE DOMAIN-CONTAINING PROTEIN"/>
    <property type="match status" value="1"/>
</dbReference>
<comment type="caution">
    <text evidence="3">The sequence shown here is derived from an EMBL/GenBank/DDBJ whole genome shotgun (WGS) entry which is preliminary data.</text>
</comment>
<dbReference type="GO" id="GO:0016787">
    <property type="term" value="F:hydrolase activity"/>
    <property type="evidence" value="ECO:0007669"/>
    <property type="project" value="UniProtKB-KW"/>
</dbReference>
<dbReference type="InterPro" id="IPR000868">
    <property type="entry name" value="Isochorismatase-like_dom"/>
</dbReference>
<dbReference type="Pfam" id="PF00857">
    <property type="entry name" value="Isochorismatase"/>
    <property type="match status" value="1"/>
</dbReference>
<keyword evidence="4" id="KW-1185">Reference proteome</keyword>
<dbReference type="AlphaFoldDB" id="A0A9W6QYR5"/>
<keyword evidence="1" id="KW-0378">Hydrolase</keyword>
<dbReference type="InterPro" id="IPR050272">
    <property type="entry name" value="Isochorismatase-like_hydrls"/>
</dbReference>
<reference evidence="3" key="1">
    <citation type="submission" date="2023-03" db="EMBL/GenBank/DDBJ databases">
        <title>Amycolatopsis taiwanensis NBRC 103393.</title>
        <authorList>
            <person name="Ichikawa N."/>
            <person name="Sato H."/>
            <person name="Tonouchi N."/>
        </authorList>
    </citation>
    <scope>NUCLEOTIDE SEQUENCE</scope>
    <source>
        <strain evidence="3">NBRC 103393</strain>
    </source>
</reference>
<dbReference type="EMBL" id="BSTI01000006">
    <property type="protein sequence ID" value="GLY66476.1"/>
    <property type="molecule type" value="Genomic_DNA"/>
</dbReference>
<protein>
    <recommendedName>
        <fullName evidence="2">Isochorismatase-like domain-containing protein</fullName>
    </recommendedName>
</protein>
<proteinExistence type="predicted"/>
<name>A0A9W6QYR5_9PSEU</name>
<accession>A0A9W6QYR5</accession>
<dbReference type="InterPro" id="IPR036380">
    <property type="entry name" value="Isochorismatase-like_sf"/>
</dbReference>
<evidence type="ECO:0000256" key="1">
    <source>
        <dbReference type="ARBA" id="ARBA00022801"/>
    </source>
</evidence>
<dbReference type="Proteomes" id="UP001165136">
    <property type="component" value="Unassembled WGS sequence"/>
</dbReference>
<dbReference type="SUPFAM" id="SSF52499">
    <property type="entry name" value="Isochorismatase-like hydrolases"/>
    <property type="match status" value="1"/>
</dbReference>
<evidence type="ECO:0000313" key="4">
    <source>
        <dbReference type="Proteomes" id="UP001165136"/>
    </source>
</evidence>
<evidence type="ECO:0000313" key="3">
    <source>
        <dbReference type="EMBL" id="GLY66476.1"/>
    </source>
</evidence>
<feature type="domain" description="Isochorismatase-like" evidence="2">
    <location>
        <begin position="6"/>
        <end position="189"/>
    </location>
</feature>
<gene>
    <name evidence="3" type="ORF">Atai01_30950</name>
</gene>
<dbReference type="PANTHER" id="PTHR43540">
    <property type="entry name" value="PEROXYUREIDOACRYLATE/UREIDOACRYLATE AMIDOHYDROLASE-RELATED"/>
    <property type="match status" value="1"/>
</dbReference>
<sequence>MVVHETALVVVDMQNSFCHPEGVVGRDFPVHECDSVVHETQQALARARELGVPIVYVYTTYRPDYLDASPTWRKVNAAVAANKAMVEGSWDAEIVAEIAPRPGDHLVVKRGFDGFLHTYLEPTLRYLGARKLLLLGVYTNVCVETTARTAFQLDFEVTVLSDCTGDTSAEEREMSFRAVGRMFATVAPWRDALAELAPTPA</sequence>
<organism evidence="3 4">
    <name type="scientific">Amycolatopsis taiwanensis</name>
    <dbReference type="NCBI Taxonomy" id="342230"/>
    <lineage>
        <taxon>Bacteria</taxon>
        <taxon>Bacillati</taxon>
        <taxon>Actinomycetota</taxon>
        <taxon>Actinomycetes</taxon>
        <taxon>Pseudonocardiales</taxon>
        <taxon>Pseudonocardiaceae</taxon>
        <taxon>Amycolatopsis</taxon>
    </lineage>
</organism>